<feature type="signal peptide" evidence="1">
    <location>
        <begin position="1"/>
        <end position="20"/>
    </location>
</feature>
<feature type="chain" id="PRO_5046687778" description="GPI anchored serine-threonineeeee rich protein" evidence="1">
    <location>
        <begin position="21"/>
        <end position="178"/>
    </location>
</feature>
<dbReference type="EMBL" id="CAWUOM010000074">
    <property type="protein sequence ID" value="CAK7270535.1"/>
    <property type="molecule type" value="Genomic_DNA"/>
</dbReference>
<evidence type="ECO:0000256" key="1">
    <source>
        <dbReference type="SAM" id="SignalP"/>
    </source>
</evidence>
<comment type="caution">
    <text evidence="2">The sequence shown here is derived from an EMBL/GenBank/DDBJ whole genome shotgun (WGS) entry which is preliminary data.</text>
</comment>
<proteinExistence type="predicted"/>
<reference evidence="2 3" key="1">
    <citation type="submission" date="2024-01" db="EMBL/GenBank/DDBJ databases">
        <authorList>
            <person name="Allen C."/>
            <person name="Tagirdzhanova G."/>
        </authorList>
    </citation>
    <scope>NUCLEOTIDE SEQUENCE [LARGE SCALE GENOMIC DNA]</scope>
    <source>
        <strain evidence="2 3">CBS 573.63</strain>
    </source>
</reference>
<keyword evidence="3" id="KW-1185">Reference proteome</keyword>
<evidence type="ECO:0000313" key="3">
    <source>
        <dbReference type="Proteomes" id="UP001642501"/>
    </source>
</evidence>
<name>A0ABP0DUA0_9PEZI</name>
<dbReference type="Proteomes" id="UP001642501">
    <property type="component" value="Unassembled WGS sequence"/>
</dbReference>
<sequence>MMHFLAIAVLVASAVSASSAAAPVATSTSACAAQNILDACLETENNLLNSCGTNDWNCKCNAYRDIVTCYNNCPMDQAVDTAQGQVQIFCGYASQYPSTTTTVAAKTGAATATTSTTTMATSTKGASSLAGSMMAASGTTGTTTGTAAAATVSSSGAGPLLGAGSMLMTVAGMIAALF</sequence>
<organism evidence="2 3">
    <name type="scientific">Sporothrix epigloea</name>
    <dbReference type="NCBI Taxonomy" id="1892477"/>
    <lineage>
        <taxon>Eukaryota</taxon>
        <taxon>Fungi</taxon>
        <taxon>Dikarya</taxon>
        <taxon>Ascomycota</taxon>
        <taxon>Pezizomycotina</taxon>
        <taxon>Sordariomycetes</taxon>
        <taxon>Sordariomycetidae</taxon>
        <taxon>Ophiostomatales</taxon>
        <taxon>Ophiostomataceae</taxon>
        <taxon>Sporothrix</taxon>
    </lineage>
</organism>
<protein>
    <recommendedName>
        <fullName evidence="4">GPI anchored serine-threonineeeee rich protein</fullName>
    </recommendedName>
</protein>
<evidence type="ECO:0008006" key="4">
    <source>
        <dbReference type="Google" id="ProtNLM"/>
    </source>
</evidence>
<keyword evidence="1" id="KW-0732">Signal</keyword>
<evidence type="ECO:0000313" key="2">
    <source>
        <dbReference type="EMBL" id="CAK7270535.1"/>
    </source>
</evidence>
<gene>
    <name evidence="2" type="ORF">SEPCBS57363_004152</name>
</gene>
<accession>A0ABP0DUA0</accession>